<organism evidence="8 9">
    <name type="scientific">Candidatus Litorirhabdus singularis</name>
    <dbReference type="NCBI Taxonomy" id="2518993"/>
    <lineage>
        <taxon>Bacteria</taxon>
        <taxon>Pseudomonadati</taxon>
        <taxon>Pseudomonadota</taxon>
        <taxon>Gammaproteobacteria</taxon>
        <taxon>Cellvibrionales</taxon>
        <taxon>Halieaceae</taxon>
        <taxon>Candidatus Litorirhabdus</taxon>
    </lineage>
</organism>
<dbReference type="CDD" id="cd00567">
    <property type="entry name" value="ACAD"/>
    <property type="match status" value="1"/>
</dbReference>
<comment type="cofactor">
    <cofactor evidence="1">
        <name>FAD</name>
        <dbReference type="ChEBI" id="CHEBI:57692"/>
    </cofactor>
</comment>
<dbReference type="Gene3D" id="1.10.540.10">
    <property type="entry name" value="Acyl-CoA dehydrogenase/oxidase, N-terminal domain"/>
    <property type="match status" value="1"/>
</dbReference>
<dbReference type="Pfam" id="PF02771">
    <property type="entry name" value="Acyl-CoA_dh_N"/>
    <property type="match status" value="1"/>
</dbReference>
<keyword evidence="5" id="KW-0560">Oxidoreductase</keyword>
<keyword evidence="4" id="KW-0274">FAD</keyword>
<keyword evidence="3" id="KW-0285">Flavoprotein</keyword>
<evidence type="ECO:0000256" key="5">
    <source>
        <dbReference type="ARBA" id="ARBA00023002"/>
    </source>
</evidence>
<dbReference type="EMBL" id="SHNN01000001">
    <property type="protein sequence ID" value="MCX2980695.1"/>
    <property type="molecule type" value="Genomic_DNA"/>
</dbReference>
<dbReference type="SUPFAM" id="SSF47203">
    <property type="entry name" value="Acyl-CoA dehydrogenase C-terminal domain-like"/>
    <property type="match status" value="1"/>
</dbReference>
<evidence type="ECO:0000259" key="6">
    <source>
        <dbReference type="Pfam" id="PF00441"/>
    </source>
</evidence>
<evidence type="ECO:0000313" key="9">
    <source>
        <dbReference type="Proteomes" id="UP001143362"/>
    </source>
</evidence>
<keyword evidence="9" id="KW-1185">Reference proteome</keyword>
<name>A0ABT3TEE8_9GAMM</name>
<dbReference type="Gene3D" id="2.40.110.10">
    <property type="entry name" value="Butyryl-CoA Dehydrogenase, subunit A, domain 2"/>
    <property type="match status" value="1"/>
</dbReference>
<dbReference type="InterPro" id="IPR037069">
    <property type="entry name" value="AcylCoA_DH/ox_N_sf"/>
</dbReference>
<evidence type="ECO:0000256" key="3">
    <source>
        <dbReference type="ARBA" id="ARBA00022630"/>
    </source>
</evidence>
<feature type="domain" description="Acyl-CoA dehydrogenase/oxidase N-terminal" evidence="7">
    <location>
        <begin position="7"/>
        <end position="94"/>
    </location>
</feature>
<evidence type="ECO:0000259" key="7">
    <source>
        <dbReference type="Pfam" id="PF02771"/>
    </source>
</evidence>
<dbReference type="Pfam" id="PF00441">
    <property type="entry name" value="Acyl-CoA_dh_1"/>
    <property type="match status" value="1"/>
</dbReference>
<evidence type="ECO:0000313" key="8">
    <source>
        <dbReference type="EMBL" id="MCX2980695.1"/>
    </source>
</evidence>
<evidence type="ECO:0000256" key="2">
    <source>
        <dbReference type="ARBA" id="ARBA00009347"/>
    </source>
</evidence>
<sequence length="370" mass="39846">MSEYSQEDRQAICASFARLLEENANEPKLRELIETRSGFDRELWQKMADMGLTGITIAPEHSGAGGSLEEVEALLEIAGGFLLCGPFIESCVIAPALLLACEDQEFAGQHLQAIAAGSSIFAVAGCGSSGDWDELPDVVAEQQDGHWCLSGSAHFVAYANVADHCLVAANVQGEIGVFLVAMEDPAITATLHKSSDPTQRLSTLSFDSVRATRLAGVDEQAWSGALVNGLVALAGEQVGGAQRIFTITIEYLKIRHQFGQAIGSFQSLKHMAADLLVELESATSVARHAARAIAAGNEDAATMSYLAAFTCADNYRRIAADAIQLHGGIAYTVEHPAHLYWRRAQSGQWAYCSSDRLRDLYLAEMEKNHE</sequence>
<reference evidence="8" key="1">
    <citation type="submission" date="2019-02" db="EMBL/GenBank/DDBJ databases">
        <authorList>
            <person name="Li S.-H."/>
        </authorList>
    </citation>
    <scope>NUCLEOTIDE SEQUENCE</scope>
    <source>
        <strain evidence="8">IMCC14734</strain>
    </source>
</reference>
<evidence type="ECO:0000256" key="4">
    <source>
        <dbReference type="ARBA" id="ARBA00022827"/>
    </source>
</evidence>
<dbReference type="SUPFAM" id="SSF56645">
    <property type="entry name" value="Acyl-CoA dehydrogenase NM domain-like"/>
    <property type="match status" value="1"/>
</dbReference>
<dbReference type="RefSeq" id="WP_279244668.1">
    <property type="nucleotide sequence ID" value="NZ_SHNN01000001.1"/>
</dbReference>
<dbReference type="InterPro" id="IPR036250">
    <property type="entry name" value="AcylCo_DH-like_C"/>
</dbReference>
<proteinExistence type="inferred from homology"/>
<feature type="domain" description="Acyl-CoA dehydrogenase/oxidase C-terminal" evidence="6">
    <location>
        <begin position="226"/>
        <end position="355"/>
    </location>
</feature>
<accession>A0ABT3TEE8</accession>
<dbReference type="Proteomes" id="UP001143362">
    <property type="component" value="Unassembled WGS sequence"/>
</dbReference>
<evidence type="ECO:0000256" key="1">
    <source>
        <dbReference type="ARBA" id="ARBA00001974"/>
    </source>
</evidence>
<dbReference type="InterPro" id="IPR013786">
    <property type="entry name" value="AcylCoA_DH/ox_N"/>
</dbReference>
<dbReference type="InterPro" id="IPR009100">
    <property type="entry name" value="AcylCoA_DH/oxidase_NM_dom_sf"/>
</dbReference>
<gene>
    <name evidence="8" type="ORF">EYC98_07365</name>
</gene>
<dbReference type="Gene3D" id="1.20.140.10">
    <property type="entry name" value="Butyryl-CoA Dehydrogenase, subunit A, domain 3"/>
    <property type="match status" value="1"/>
</dbReference>
<comment type="caution">
    <text evidence="8">The sequence shown here is derived from an EMBL/GenBank/DDBJ whole genome shotgun (WGS) entry which is preliminary data.</text>
</comment>
<protein>
    <submittedName>
        <fullName evidence="8">Acyl-CoA dehydrogenase</fullName>
    </submittedName>
</protein>
<dbReference type="InterPro" id="IPR009075">
    <property type="entry name" value="AcylCo_DH/oxidase_C"/>
</dbReference>
<dbReference type="PANTHER" id="PTHR43884">
    <property type="entry name" value="ACYL-COA DEHYDROGENASE"/>
    <property type="match status" value="1"/>
</dbReference>
<comment type="similarity">
    <text evidence="2">Belongs to the acyl-CoA dehydrogenase family.</text>
</comment>
<dbReference type="PANTHER" id="PTHR43884:SF20">
    <property type="entry name" value="ACYL-COA DEHYDROGENASE FADE28"/>
    <property type="match status" value="1"/>
</dbReference>
<dbReference type="InterPro" id="IPR046373">
    <property type="entry name" value="Acyl-CoA_Oxase/DH_mid-dom_sf"/>
</dbReference>